<keyword evidence="3 11" id="KW-0819">tRNA processing</keyword>
<keyword evidence="15" id="KW-1185">Reference proteome</keyword>
<keyword evidence="5 11" id="KW-0479">Metal-binding</keyword>
<dbReference type="HAMAP" id="MF_01262">
    <property type="entry name" value="CCA_bact_type2"/>
    <property type="match status" value="1"/>
</dbReference>
<dbReference type="SUPFAM" id="SSF81891">
    <property type="entry name" value="Poly A polymerase C-terminal region-like"/>
    <property type="match status" value="1"/>
</dbReference>
<keyword evidence="10 11" id="KW-0694">RNA-binding</keyword>
<feature type="binding site" evidence="11">
    <location>
        <position position="91"/>
    </location>
    <ligand>
        <name>ATP</name>
        <dbReference type="ChEBI" id="CHEBI:30616"/>
    </ligand>
</feature>
<accession>A0A1H6F7H4</accession>
<evidence type="ECO:0000256" key="10">
    <source>
        <dbReference type="ARBA" id="ARBA00022884"/>
    </source>
</evidence>
<protein>
    <recommendedName>
        <fullName evidence="11">CCA-adding enzyme</fullName>
        <ecNumber evidence="11">2.7.7.72</ecNumber>
    </recommendedName>
    <alternativeName>
        <fullName evidence="11">CCA tRNA nucleotidyltransferase</fullName>
    </alternativeName>
    <alternativeName>
        <fullName evidence="11">tRNA CCA-pyrophosphorylase</fullName>
    </alternativeName>
    <alternativeName>
        <fullName evidence="11">tRNA adenylyl-/cytidylyl- transferase</fullName>
    </alternativeName>
    <alternativeName>
        <fullName evidence="11">tRNA nucleotidyltransferase</fullName>
    </alternativeName>
    <alternativeName>
        <fullName evidence="11">tRNA-NT</fullName>
    </alternativeName>
</protein>
<evidence type="ECO:0000313" key="14">
    <source>
        <dbReference type="EMBL" id="SEH06088.1"/>
    </source>
</evidence>
<dbReference type="Proteomes" id="UP000236724">
    <property type="component" value="Unassembled WGS sequence"/>
</dbReference>
<dbReference type="SUPFAM" id="SSF81301">
    <property type="entry name" value="Nucleotidyltransferase"/>
    <property type="match status" value="1"/>
</dbReference>
<dbReference type="AlphaFoldDB" id="A0A1H6F7H4"/>
<evidence type="ECO:0000256" key="5">
    <source>
        <dbReference type="ARBA" id="ARBA00022723"/>
    </source>
</evidence>
<comment type="cofactor">
    <cofactor evidence="1 11">
        <name>Mg(2+)</name>
        <dbReference type="ChEBI" id="CHEBI:18420"/>
    </cofactor>
</comment>
<feature type="binding site" evidence="11">
    <location>
        <position position="8"/>
    </location>
    <ligand>
        <name>ATP</name>
        <dbReference type="ChEBI" id="CHEBI:30616"/>
    </ligand>
</feature>
<dbReference type="EC" id="2.7.7.72" evidence="11"/>
<dbReference type="GO" id="GO:0004810">
    <property type="term" value="F:CCA tRNA nucleotidyltransferase activity"/>
    <property type="evidence" value="ECO:0007669"/>
    <property type="project" value="UniProtKB-UniRule"/>
</dbReference>
<feature type="binding site" evidence="11">
    <location>
        <position position="23"/>
    </location>
    <ligand>
        <name>Mg(2+)</name>
        <dbReference type="ChEBI" id="CHEBI:18420"/>
    </ligand>
</feature>
<comment type="catalytic activity">
    <reaction evidence="11">
        <text>a tRNA with a 3' CCA end + 2 CTP + ATP = a tRNA with a 3' CCACCA end + 3 diphosphate</text>
        <dbReference type="Rhea" id="RHEA:76235"/>
        <dbReference type="Rhea" id="RHEA-COMP:10468"/>
        <dbReference type="Rhea" id="RHEA-COMP:18655"/>
        <dbReference type="ChEBI" id="CHEBI:30616"/>
        <dbReference type="ChEBI" id="CHEBI:33019"/>
        <dbReference type="ChEBI" id="CHEBI:37563"/>
        <dbReference type="ChEBI" id="CHEBI:83071"/>
        <dbReference type="ChEBI" id="CHEBI:195187"/>
    </reaction>
</comment>
<dbReference type="InterPro" id="IPR050124">
    <property type="entry name" value="tRNA_CCA-adding_enzyme"/>
</dbReference>
<feature type="binding site" evidence="11">
    <location>
        <position position="137"/>
    </location>
    <ligand>
        <name>ATP</name>
        <dbReference type="ChEBI" id="CHEBI:30616"/>
    </ligand>
</feature>
<feature type="domain" description="tRNA nucleotidyltransferase/poly(A) polymerase RNA and SrmB- binding" evidence="13">
    <location>
        <begin position="149"/>
        <end position="211"/>
    </location>
</feature>
<dbReference type="PANTHER" id="PTHR47545">
    <property type="entry name" value="MULTIFUNCTIONAL CCA PROTEIN"/>
    <property type="match status" value="1"/>
</dbReference>
<feature type="binding site" evidence="11">
    <location>
        <position position="140"/>
    </location>
    <ligand>
        <name>ATP</name>
        <dbReference type="ChEBI" id="CHEBI:30616"/>
    </ligand>
</feature>
<proteinExistence type="inferred from homology"/>
<keyword evidence="6 11" id="KW-0547">Nucleotide-binding</keyword>
<evidence type="ECO:0000256" key="8">
    <source>
        <dbReference type="ARBA" id="ARBA00022840"/>
    </source>
</evidence>
<evidence type="ECO:0000259" key="13">
    <source>
        <dbReference type="Pfam" id="PF12627"/>
    </source>
</evidence>
<dbReference type="PIRSF" id="PIRSF000813">
    <property type="entry name" value="CCA_bact"/>
    <property type="match status" value="1"/>
</dbReference>
<keyword evidence="7 11" id="KW-0692">RNA repair</keyword>
<dbReference type="Gene3D" id="1.10.3090.10">
    <property type="entry name" value="cca-adding enzyme, domain 2"/>
    <property type="match status" value="1"/>
</dbReference>
<dbReference type="GO" id="GO:0000049">
    <property type="term" value="F:tRNA binding"/>
    <property type="evidence" value="ECO:0007669"/>
    <property type="project" value="UniProtKB-UniRule"/>
</dbReference>
<dbReference type="GO" id="GO:0005524">
    <property type="term" value="F:ATP binding"/>
    <property type="evidence" value="ECO:0007669"/>
    <property type="project" value="UniProtKB-UniRule"/>
</dbReference>
<dbReference type="GO" id="GO:0001680">
    <property type="term" value="P:tRNA 3'-terminal CCA addition"/>
    <property type="evidence" value="ECO:0007669"/>
    <property type="project" value="UniProtKB-UniRule"/>
</dbReference>
<dbReference type="EMBL" id="FMSV02000429">
    <property type="protein sequence ID" value="SEH06088.1"/>
    <property type="molecule type" value="Genomic_DNA"/>
</dbReference>
<evidence type="ECO:0000256" key="1">
    <source>
        <dbReference type="ARBA" id="ARBA00001946"/>
    </source>
</evidence>
<feature type="binding site" evidence="11">
    <location>
        <position position="91"/>
    </location>
    <ligand>
        <name>CTP</name>
        <dbReference type="ChEBI" id="CHEBI:37563"/>
    </ligand>
</feature>
<dbReference type="PANTHER" id="PTHR47545:SF1">
    <property type="entry name" value="MULTIFUNCTIONAL CCA PROTEIN"/>
    <property type="match status" value="1"/>
</dbReference>
<evidence type="ECO:0000313" key="15">
    <source>
        <dbReference type="Proteomes" id="UP000236724"/>
    </source>
</evidence>
<organism evidence="14 15">
    <name type="scientific">Candidatus Venteria ishoeyi</name>
    <dbReference type="NCBI Taxonomy" id="1899563"/>
    <lineage>
        <taxon>Bacteria</taxon>
        <taxon>Pseudomonadati</taxon>
        <taxon>Pseudomonadota</taxon>
        <taxon>Gammaproteobacteria</taxon>
        <taxon>Thiotrichales</taxon>
        <taxon>Thiotrichaceae</taxon>
        <taxon>Venteria</taxon>
    </lineage>
</organism>
<dbReference type="GO" id="GO:0160016">
    <property type="term" value="F:CCACCA tRNA nucleotidyltransferase activity"/>
    <property type="evidence" value="ECO:0007669"/>
    <property type="project" value="RHEA"/>
</dbReference>
<evidence type="ECO:0000256" key="2">
    <source>
        <dbReference type="ARBA" id="ARBA00022679"/>
    </source>
</evidence>
<dbReference type="InterPro" id="IPR002646">
    <property type="entry name" value="PolA_pol_head_dom"/>
</dbReference>
<name>A0A1H6F7H4_9GAMM</name>
<dbReference type="GO" id="GO:0042245">
    <property type="term" value="P:RNA repair"/>
    <property type="evidence" value="ECO:0007669"/>
    <property type="project" value="UniProtKB-KW"/>
</dbReference>
<evidence type="ECO:0000256" key="6">
    <source>
        <dbReference type="ARBA" id="ARBA00022741"/>
    </source>
</evidence>
<keyword evidence="2 11" id="KW-0808">Transferase</keyword>
<dbReference type="InterPro" id="IPR032828">
    <property type="entry name" value="PolyA_RNA-bd"/>
</dbReference>
<gene>
    <name evidence="11 14" type="primary">cca</name>
    <name evidence="14" type="ORF">MBHS_01943</name>
</gene>
<feature type="binding site" evidence="11">
    <location>
        <position position="140"/>
    </location>
    <ligand>
        <name>CTP</name>
        <dbReference type="ChEBI" id="CHEBI:37563"/>
    </ligand>
</feature>
<evidence type="ECO:0000256" key="9">
    <source>
        <dbReference type="ARBA" id="ARBA00022842"/>
    </source>
</evidence>
<reference evidence="14 15" key="1">
    <citation type="submission" date="2016-10" db="EMBL/GenBank/DDBJ databases">
        <authorList>
            <person name="de Groot N.N."/>
        </authorList>
    </citation>
    <scope>NUCLEOTIDE SEQUENCE [LARGE SCALE GENOMIC DNA]</scope>
    <source>
        <strain evidence="14">MBHS1</strain>
    </source>
</reference>
<keyword evidence="4 11" id="KW-0548">Nucleotidyltransferase</keyword>
<dbReference type="Gene3D" id="3.30.460.10">
    <property type="entry name" value="Beta Polymerase, domain 2"/>
    <property type="match status" value="1"/>
</dbReference>
<feature type="binding site" evidence="11">
    <location>
        <position position="8"/>
    </location>
    <ligand>
        <name>CTP</name>
        <dbReference type="ChEBI" id="CHEBI:37563"/>
    </ligand>
</feature>
<dbReference type="OrthoDB" id="9805698at2"/>
<sequence>MKTYLVGGAVRDSLLGEPVTERDWVVVGSTPETLLKLGYEQVGKDFPVFLHPQTHEEYALARTERKTGKGYSGFECHASPDVTLIEDLKRRDLTINAIAKAENGALIDPFNGQKDLDNGLLRHVSPAFQEDPVRILRIARFAARFAHRGFKVAHDTHALMKKMVTNGEVDALVPERVWKECERALKLPNPERFFEVLYRCGALSRIFPELAGLFPETVASSHDKQNQVSTEIAALERLKVATALYPEAEKCGLIRFAALLQPLSENVLKQLLKRMKIPNEYAELSCLIIVHYPACCQYPVNTASDLLSLLQNLDAFRRPQRFALFLDICCAILGEMNPDCVQQLQQAQALASQVEAKQFVAQGLRGGEIKQALFAARQEVLKNLL</sequence>
<keyword evidence="8 11" id="KW-0067">ATP-binding</keyword>
<comment type="function">
    <text evidence="11">Catalyzes the addition and repair of the essential 3'-terminal CCA sequence in tRNAs without using a nucleic acid template. Adds these three nucleotides in the order of C, C, and A to the tRNA nucleotide-73, using CTP and ATP as substrates and producing inorganic pyrophosphate. tRNA 3'-terminal CCA addition is required both for tRNA processing and repair. Also involved in tRNA surveillance by mediating tandem CCA addition to generate a CCACCA at the 3' terminus of unstable tRNAs. While stable tRNAs receive only 3'-terminal CCA, unstable tRNAs are marked with CCACCA and rapidly degraded.</text>
</comment>
<feature type="domain" description="Poly A polymerase head" evidence="12">
    <location>
        <begin position="3"/>
        <end position="122"/>
    </location>
</feature>
<feature type="binding site" evidence="11">
    <location>
        <position position="11"/>
    </location>
    <ligand>
        <name>ATP</name>
        <dbReference type="ChEBI" id="CHEBI:30616"/>
    </ligand>
</feature>
<dbReference type="Pfam" id="PF01743">
    <property type="entry name" value="PolyA_pol"/>
    <property type="match status" value="1"/>
</dbReference>
<evidence type="ECO:0000256" key="4">
    <source>
        <dbReference type="ARBA" id="ARBA00022695"/>
    </source>
</evidence>
<dbReference type="RefSeq" id="WP_103919916.1">
    <property type="nucleotide sequence ID" value="NZ_FMSV02000429.1"/>
</dbReference>
<feature type="binding site" evidence="11">
    <location>
        <position position="21"/>
    </location>
    <ligand>
        <name>Mg(2+)</name>
        <dbReference type="ChEBI" id="CHEBI:18420"/>
    </ligand>
</feature>
<dbReference type="GO" id="GO:0000287">
    <property type="term" value="F:magnesium ion binding"/>
    <property type="evidence" value="ECO:0007669"/>
    <property type="project" value="UniProtKB-UniRule"/>
</dbReference>
<dbReference type="CDD" id="cd05398">
    <property type="entry name" value="NT_ClassII-CCAase"/>
    <property type="match status" value="1"/>
</dbReference>
<comment type="similarity">
    <text evidence="11">Belongs to the tRNA nucleotidyltransferase/poly(A) polymerase family. Bacterial CCA-adding enzyme type 2 subfamily.</text>
</comment>
<comment type="miscellaneous">
    <text evidence="11">A single active site specifically recognizes both ATP and CTP and is responsible for their addition.</text>
</comment>
<feature type="binding site" evidence="11">
    <location>
        <position position="11"/>
    </location>
    <ligand>
        <name>CTP</name>
        <dbReference type="ChEBI" id="CHEBI:37563"/>
    </ligand>
</feature>
<evidence type="ECO:0000256" key="7">
    <source>
        <dbReference type="ARBA" id="ARBA00022800"/>
    </source>
</evidence>
<evidence type="ECO:0000256" key="3">
    <source>
        <dbReference type="ARBA" id="ARBA00022694"/>
    </source>
</evidence>
<dbReference type="InterPro" id="IPR012006">
    <property type="entry name" value="CCA_bact"/>
</dbReference>
<dbReference type="InterPro" id="IPR043519">
    <property type="entry name" value="NT_sf"/>
</dbReference>
<keyword evidence="9 11" id="KW-0460">Magnesium</keyword>
<evidence type="ECO:0000259" key="12">
    <source>
        <dbReference type="Pfam" id="PF01743"/>
    </source>
</evidence>
<feature type="binding site" evidence="11">
    <location>
        <position position="137"/>
    </location>
    <ligand>
        <name>CTP</name>
        <dbReference type="ChEBI" id="CHEBI:37563"/>
    </ligand>
</feature>
<comment type="catalytic activity">
    <reaction evidence="11">
        <text>a tRNA precursor + 2 CTP + ATP = a tRNA with a 3' CCA end + 3 diphosphate</text>
        <dbReference type="Rhea" id="RHEA:14433"/>
        <dbReference type="Rhea" id="RHEA-COMP:10465"/>
        <dbReference type="Rhea" id="RHEA-COMP:10468"/>
        <dbReference type="ChEBI" id="CHEBI:30616"/>
        <dbReference type="ChEBI" id="CHEBI:33019"/>
        <dbReference type="ChEBI" id="CHEBI:37563"/>
        <dbReference type="ChEBI" id="CHEBI:74896"/>
        <dbReference type="ChEBI" id="CHEBI:83071"/>
        <dbReference type="EC" id="2.7.7.72"/>
    </reaction>
</comment>
<dbReference type="Pfam" id="PF12627">
    <property type="entry name" value="PolyA_pol_RNAbd"/>
    <property type="match status" value="1"/>
</dbReference>
<evidence type="ECO:0000256" key="11">
    <source>
        <dbReference type="HAMAP-Rule" id="MF_01262"/>
    </source>
</evidence>